<dbReference type="FunFam" id="1.10.8.430:FF:000003">
    <property type="entry name" value="Probable disease resistance protein At5g66910"/>
    <property type="match status" value="1"/>
</dbReference>
<dbReference type="SUPFAM" id="SSF52540">
    <property type="entry name" value="P-loop containing nucleoside triphosphate hydrolases"/>
    <property type="match status" value="1"/>
</dbReference>
<dbReference type="PRINTS" id="PR00364">
    <property type="entry name" value="DISEASERSIST"/>
</dbReference>
<dbReference type="Gene3D" id="1.10.8.430">
    <property type="entry name" value="Helical domain of apoptotic protease-activating factors"/>
    <property type="match status" value="1"/>
</dbReference>
<dbReference type="Gene3D" id="1.20.5.4130">
    <property type="match status" value="1"/>
</dbReference>
<reference evidence="11 12" key="1">
    <citation type="submission" date="2019-09" db="EMBL/GenBank/DDBJ databases">
        <title>A chromosome-level genome assembly of the Chinese tupelo Nyssa sinensis.</title>
        <authorList>
            <person name="Yang X."/>
            <person name="Kang M."/>
            <person name="Yang Y."/>
            <person name="Xiong H."/>
            <person name="Wang M."/>
            <person name="Zhang Z."/>
            <person name="Wang Z."/>
            <person name="Wu H."/>
            <person name="Ma T."/>
            <person name="Liu J."/>
            <person name="Xi Z."/>
        </authorList>
    </citation>
    <scope>NUCLEOTIDE SEQUENCE [LARGE SCALE GENOMIC DNA]</scope>
    <source>
        <strain evidence="11">J267</strain>
        <tissue evidence="11">Leaf</tissue>
    </source>
</reference>
<dbReference type="InterPro" id="IPR042197">
    <property type="entry name" value="Apaf_helical"/>
</dbReference>
<dbReference type="InterPro" id="IPR027417">
    <property type="entry name" value="P-loop_NTPase"/>
</dbReference>
<dbReference type="Pfam" id="PF00931">
    <property type="entry name" value="NB-ARC"/>
    <property type="match status" value="1"/>
</dbReference>
<dbReference type="SUPFAM" id="SSF52058">
    <property type="entry name" value="L domain-like"/>
    <property type="match status" value="1"/>
</dbReference>
<dbReference type="Gene3D" id="3.80.10.10">
    <property type="entry name" value="Ribonuclease Inhibitor"/>
    <property type="match status" value="1"/>
</dbReference>
<evidence type="ECO:0000313" key="12">
    <source>
        <dbReference type="Proteomes" id="UP000325577"/>
    </source>
</evidence>
<evidence type="ECO:0000256" key="3">
    <source>
        <dbReference type="ARBA" id="ARBA00022737"/>
    </source>
</evidence>
<evidence type="ECO:0000259" key="9">
    <source>
        <dbReference type="Pfam" id="PF23559"/>
    </source>
</evidence>
<dbReference type="FunFam" id="1.10.10.10:FF:000322">
    <property type="entry name" value="Probable disease resistance protein At1g63360"/>
    <property type="match status" value="1"/>
</dbReference>
<dbReference type="Pfam" id="PF18052">
    <property type="entry name" value="Rx_N"/>
    <property type="match status" value="1"/>
</dbReference>
<dbReference type="PANTHER" id="PTHR23155:SF1172">
    <property type="entry name" value="DISEASE RESISTANCE RPP13-LIKE PROTEIN 4"/>
    <property type="match status" value="1"/>
</dbReference>
<keyword evidence="3" id="KW-0677">Repeat</keyword>
<dbReference type="Gene3D" id="3.40.50.300">
    <property type="entry name" value="P-loop containing nucleotide triphosphate hydrolases"/>
    <property type="match status" value="1"/>
</dbReference>
<dbReference type="Proteomes" id="UP000325577">
    <property type="component" value="Linkage Group LG1"/>
</dbReference>
<evidence type="ECO:0000259" key="8">
    <source>
        <dbReference type="Pfam" id="PF18052"/>
    </source>
</evidence>
<dbReference type="InterPro" id="IPR058922">
    <property type="entry name" value="WHD_DRP"/>
</dbReference>
<evidence type="ECO:0000259" key="10">
    <source>
        <dbReference type="Pfam" id="PF23598"/>
    </source>
</evidence>
<dbReference type="Gene3D" id="1.10.10.10">
    <property type="entry name" value="Winged helix-like DNA-binding domain superfamily/Winged helix DNA-binding domain"/>
    <property type="match status" value="1"/>
</dbReference>
<dbReference type="GO" id="GO:0005524">
    <property type="term" value="F:ATP binding"/>
    <property type="evidence" value="ECO:0007669"/>
    <property type="project" value="UniProtKB-KW"/>
</dbReference>
<dbReference type="InterPro" id="IPR055414">
    <property type="entry name" value="LRR_R13L4/SHOC2-like"/>
</dbReference>
<feature type="domain" description="Disease resistance N-terminal" evidence="8">
    <location>
        <begin position="5"/>
        <end position="87"/>
    </location>
</feature>
<dbReference type="GO" id="GO:0051607">
    <property type="term" value="P:defense response to virus"/>
    <property type="evidence" value="ECO:0007669"/>
    <property type="project" value="UniProtKB-ARBA"/>
</dbReference>
<evidence type="ECO:0000256" key="6">
    <source>
        <dbReference type="ARBA" id="ARBA00022840"/>
    </source>
</evidence>
<dbReference type="EMBL" id="CM018032">
    <property type="protein sequence ID" value="KAA8547411.1"/>
    <property type="molecule type" value="Genomic_DNA"/>
</dbReference>
<dbReference type="AlphaFoldDB" id="A0A5J5C1P7"/>
<dbReference type="GO" id="GO:0098542">
    <property type="term" value="P:defense response to other organism"/>
    <property type="evidence" value="ECO:0007669"/>
    <property type="project" value="TreeGrafter"/>
</dbReference>
<dbReference type="Pfam" id="PF23559">
    <property type="entry name" value="WHD_DRP"/>
    <property type="match status" value="1"/>
</dbReference>
<dbReference type="GO" id="GO:0043531">
    <property type="term" value="F:ADP binding"/>
    <property type="evidence" value="ECO:0007669"/>
    <property type="project" value="InterPro"/>
</dbReference>
<keyword evidence="12" id="KW-1185">Reference proteome</keyword>
<evidence type="ECO:0008006" key="13">
    <source>
        <dbReference type="Google" id="ProtNLM"/>
    </source>
</evidence>
<dbReference type="CDD" id="cd14798">
    <property type="entry name" value="RX-CC_like"/>
    <property type="match status" value="1"/>
</dbReference>
<feature type="domain" description="NB-ARC" evidence="7">
    <location>
        <begin position="161"/>
        <end position="331"/>
    </location>
</feature>
<keyword evidence="4" id="KW-0547">Nucleotide-binding</keyword>
<dbReference type="InterPro" id="IPR041118">
    <property type="entry name" value="Rx_N"/>
</dbReference>
<evidence type="ECO:0000313" key="11">
    <source>
        <dbReference type="EMBL" id="KAA8547411.1"/>
    </source>
</evidence>
<dbReference type="InterPro" id="IPR036388">
    <property type="entry name" value="WH-like_DNA-bd_sf"/>
</dbReference>
<comment type="similarity">
    <text evidence="1">Belongs to the disease resistance NB-LRR family.</text>
</comment>
<keyword evidence="6" id="KW-0067">ATP-binding</keyword>
<dbReference type="InterPro" id="IPR032675">
    <property type="entry name" value="LRR_dom_sf"/>
</dbReference>
<feature type="domain" description="Disease resistance R13L4/SHOC-2-like LRR" evidence="10">
    <location>
        <begin position="552"/>
        <end position="697"/>
    </location>
</feature>
<dbReference type="OrthoDB" id="2973320at2759"/>
<dbReference type="Pfam" id="PF23598">
    <property type="entry name" value="LRR_14"/>
    <property type="match status" value="1"/>
</dbReference>
<name>A0A5J5C1P7_9ASTE</name>
<dbReference type="PANTHER" id="PTHR23155">
    <property type="entry name" value="DISEASE RESISTANCE PROTEIN RP"/>
    <property type="match status" value="1"/>
</dbReference>
<dbReference type="FunFam" id="3.40.50.300:FF:001091">
    <property type="entry name" value="Probable disease resistance protein At1g61300"/>
    <property type="match status" value="1"/>
</dbReference>
<dbReference type="InterPro" id="IPR038005">
    <property type="entry name" value="RX-like_CC"/>
</dbReference>
<keyword evidence="5" id="KW-0611">Plant defense</keyword>
<accession>A0A5J5C1P7</accession>
<evidence type="ECO:0000256" key="1">
    <source>
        <dbReference type="ARBA" id="ARBA00008894"/>
    </source>
</evidence>
<organism evidence="11 12">
    <name type="scientific">Nyssa sinensis</name>
    <dbReference type="NCBI Taxonomy" id="561372"/>
    <lineage>
        <taxon>Eukaryota</taxon>
        <taxon>Viridiplantae</taxon>
        <taxon>Streptophyta</taxon>
        <taxon>Embryophyta</taxon>
        <taxon>Tracheophyta</taxon>
        <taxon>Spermatophyta</taxon>
        <taxon>Magnoliopsida</taxon>
        <taxon>eudicotyledons</taxon>
        <taxon>Gunneridae</taxon>
        <taxon>Pentapetalae</taxon>
        <taxon>asterids</taxon>
        <taxon>Cornales</taxon>
        <taxon>Nyssaceae</taxon>
        <taxon>Nyssa</taxon>
    </lineage>
</organism>
<sequence>MVDAIVTVFLEKLLNALEERSRILIEFEDQFENLKGELELMQSFLKDADRRKRKDKTLRTIMRRLRDLIYEAEDILADCLSQSDDDNELSISPLQNFHFNIKTGRRLIEINKKVTEIKQNISVYLHVPLLNHPANTTEAREHLLSRWSSPLYDHTQVVGLEEDTQKLKDWLFEANDGILAIGIVGMGGLGKTTVAQKVFNDRSVEDRFERRIWVSVSQTFTEEQIMRSILRGLGDASVGDDQSELLKKINQYLSGRRYLIVMDDVWSLDNTWWSRIYEGLPKGNGSSVIITTRNEEVARKMGVGEARTHKPKFLTEDDSWLLFRKIAFAATQGKCTHPELENVGKEIVEKCGGLPLAIKAVGGMMLCKPPYHREWRQIADHFQEELAENGDPENGDHPVMASLQLSYDELPSYLKSCFLFCSLYPEDCVIPKEQLIRCWIGVGFVPMRSGRLSTEAGENCFSELTNRCLIEVIDKAYNGMIYTCKIHDMVRDLVLKIAKDDAFFIPDDGNCRHWGIRSDLNQKHLMANQKLRALLTTTKSGEVNKIASNIGKQFCRCQNLRVLDLSKSIFEIPLTSLLGQIGSLKHLTYLSLSNTHPLIQVPSLEKLRKLQILDASYCQNLKMLPSYIMAFEKLTVLDISHCGSLDYLPKGLGRLSNLQELLGFKPARAGQSEGSRIGELRNLTRLRRLSLRLTRGDEIGDDEANALER</sequence>
<protein>
    <recommendedName>
        <fullName evidence="13">AAA+ ATPase domain-containing protein</fullName>
    </recommendedName>
</protein>
<feature type="domain" description="Disease resistance protein winged helix" evidence="9">
    <location>
        <begin position="423"/>
        <end position="494"/>
    </location>
</feature>
<evidence type="ECO:0000259" key="7">
    <source>
        <dbReference type="Pfam" id="PF00931"/>
    </source>
</evidence>
<proteinExistence type="inferred from homology"/>
<evidence type="ECO:0000256" key="5">
    <source>
        <dbReference type="ARBA" id="ARBA00022821"/>
    </source>
</evidence>
<dbReference type="InterPro" id="IPR002182">
    <property type="entry name" value="NB-ARC"/>
</dbReference>
<keyword evidence="2" id="KW-0433">Leucine-rich repeat</keyword>
<gene>
    <name evidence="11" type="ORF">F0562_003725</name>
</gene>
<dbReference type="InterPro" id="IPR044974">
    <property type="entry name" value="Disease_R_plants"/>
</dbReference>
<evidence type="ECO:0000256" key="4">
    <source>
        <dbReference type="ARBA" id="ARBA00022741"/>
    </source>
</evidence>
<evidence type="ECO:0000256" key="2">
    <source>
        <dbReference type="ARBA" id="ARBA00022614"/>
    </source>
</evidence>